<name>A0A087CQR3_9BIFI</name>
<evidence type="ECO:0000256" key="1">
    <source>
        <dbReference type="SAM" id="MobiDB-lite"/>
    </source>
</evidence>
<proteinExistence type="predicted"/>
<dbReference type="InterPro" id="IPR015050">
    <property type="entry name" value="BofC_C"/>
</dbReference>
<feature type="transmembrane region" description="Helical" evidence="2">
    <location>
        <begin position="383"/>
        <end position="406"/>
    </location>
</feature>
<dbReference type="Gene3D" id="3.60.40.10">
    <property type="entry name" value="PPM-type phosphatase domain"/>
    <property type="match status" value="1"/>
</dbReference>
<feature type="region of interest" description="Disordered" evidence="1">
    <location>
        <begin position="473"/>
        <end position="538"/>
    </location>
</feature>
<feature type="compositionally biased region" description="Basic and acidic residues" evidence="1">
    <location>
        <begin position="507"/>
        <end position="521"/>
    </location>
</feature>
<feature type="domain" description="PPM-type phosphatase" evidence="3">
    <location>
        <begin position="16"/>
        <end position="250"/>
    </location>
</feature>
<dbReference type="Pfam" id="PF08955">
    <property type="entry name" value="BofC_C"/>
    <property type="match status" value="1"/>
</dbReference>
<dbReference type="InterPro" id="IPR015655">
    <property type="entry name" value="PP2C"/>
</dbReference>
<dbReference type="InterPro" id="IPR036457">
    <property type="entry name" value="PPM-type-like_dom_sf"/>
</dbReference>
<evidence type="ECO:0000256" key="2">
    <source>
        <dbReference type="SAM" id="Phobius"/>
    </source>
</evidence>
<keyword evidence="4" id="KW-0378">Hydrolase</keyword>
<dbReference type="EMBL" id="JGZM01000008">
    <property type="protein sequence ID" value="KFI85613.1"/>
    <property type="molecule type" value="Genomic_DNA"/>
</dbReference>
<dbReference type="PANTHER" id="PTHR47992">
    <property type="entry name" value="PROTEIN PHOSPHATASE"/>
    <property type="match status" value="1"/>
</dbReference>
<accession>A0A087CQR3</accession>
<evidence type="ECO:0000313" key="4">
    <source>
        <dbReference type="EMBL" id="KFI85613.1"/>
    </source>
</evidence>
<reference evidence="4 5" key="1">
    <citation type="submission" date="2014-03" db="EMBL/GenBank/DDBJ databases">
        <title>Genomics of Bifidobacteria.</title>
        <authorList>
            <person name="Ventura M."/>
            <person name="Milani C."/>
            <person name="Lugli G.A."/>
        </authorList>
    </citation>
    <scope>NUCLEOTIDE SEQUENCE [LARGE SCALE GENOMIC DNA]</scope>
    <source>
        <strain evidence="4 5">LMG 14934</strain>
    </source>
</reference>
<feature type="compositionally biased region" description="Polar residues" evidence="1">
    <location>
        <begin position="525"/>
        <end position="538"/>
    </location>
</feature>
<keyword evidence="2" id="KW-0812">Transmembrane</keyword>
<organism evidence="4 5">
    <name type="scientific">Bifidobacterium pullorum subsp. saeculare DSM 6531 = LMG 14934</name>
    <dbReference type="NCBI Taxonomy" id="1437611"/>
    <lineage>
        <taxon>Bacteria</taxon>
        <taxon>Bacillati</taxon>
        <taxon>Actinomycetota</taxon>
        <taxon>Actinomycetes</taxon>
        <taxon>Bifidobacteriales</taxon>
        <taxon>Bifidobacteriaceae</taxon>
        <taxon>Bifidobacterium</taxon>
    </lineage>
</organism>
<dbReference type="SUPFAM" id="SSF81606">
    <property type="entry name" value="PP2C-like"/>
    <property type="match status" value="1"/>
</dbReference>
<dbReference type="AlphaFoldDB" id="A0A087CQR3"/>
<dbReference type="PROSITE" id="PS51746">
    <property type="entry name" value="PPM_2"/>
    <property type="match status" value="1"/>
</dbReference>
<protein>
    <submittedName>
        <fullName evidence="4">Phosphoprotein phosphatase</fullName>
        <ecNumber evidence="4">3.1.3.16</ecNumber>
    </submittedName>
</protein>
<dbReference type="GO" id="GO:0004722">
    <property type="term" value="F:protein serine/threonine phosphatase activity"/>
    <property type="evidence" value="ECO:0007669"/>
    <property type="project" value="UniProtKB-EC"/>
</dbReference>
<gene>
    <name evidence="4" type="ORF">BSAE_1473</name>
</gene>
<dbReference type="EC" id="3.1.3.16" evidence="4"/>
<dbReference type="InterPro" id="IPR001932">
    <property type="entry name" value="PPM-type_phosphatase-like_dom"/>
</dbReference>
<dbReference type="SMART" id="SM00331">
    <property type="entry name" value="PP2C_SIG"/>
    <property type="match status" value="1"/>
</dbReference>
<feature type="region of interest" description="Disordered" evidence="1">
    <location>
        <begin position="316"/>
        <end position="338"/>
    </location>
</feature>
<evidence type="ECO:0000259" key="3">
    <source>
        <dbReference type="PROSITE" id="PS51746"/>
    </source>
</evidence>
<keyword evidence="2" id="KW-1133">Transmembrane helix</keyword>
<sequence>MTILPSDTSQSLFLYSTTVSDVGTVRSNNQDSSFAGEHLVAICDGMGGHAGGDTASTIAIRSLAHIERDDTKLDVHACATMMETSVLAAHDAIVGKAKRERKLAGMGTTVTAVALVEGYWVLAHIGDSRAYLLRDGHLVRMTQDHSYVQHLINTGRITEAEARNHPQRNVVMRVLGDFDIDPRPDIAIRKAHAADRWLLCSDGLSGVLEDSTIQEILSTVADQGECAQQLVAMALRAGSTDNVTAVIADATLALDVDAFDLPHQTPLVGGAASASLEPIADIINEPVSTAPTLRSGKDSPAQRAAALTQEAHEAAVQHTVQPSTVREETGDLQEPDTGEIPVVQKRDGRLTADPNDPDVAKAIHREHDKRERISRAKVVRARILIALGIVAMLIALAGAAVGGYLWSQTQYYLGVADGQMAIYQGVPTNLFGLELSHPVERTGLDVDDLPENWRTQLDRGIVFDDLGDARAHAEQIEQESRSLAQQSQDDDESSENAKTTDTEATDTDTKGDTTDDAKSADSKSNGTKTSEQQDGGER</sequence>
<dbReference type="CDD" id="cd00143">
    <property type="entry name" value="PP2Cc"/>
    <property type="match status" value="1"/>
</dbReference>
<dbReference type="Proteomes" id="UP000029040">
    <property type="component" value="Unassembled WGS sequence"/>
</dbReference>
<evidence type="ECO:0000313" key="5">
    <source>
        <dbReference type="Proteomes" id="UP000029040"/>
    </source>
</evidence>
<comment type="caution">
    <text evidence="4">The sequence shown here is derived from an EMBL/GenBank/DDBJ whole genome shotgun (WGS) entry which is preliminary data.</text>
</comment>
<dbReference type="SMART" id="SM00332">
    <property type="entry name" value="PP2Cc"/>
    <property type="match status" value="1"/>
</dbReference>
<dbReference type="Pfam" id="PF00481">
    <property type="entry name" value="PP2C"/>
    <property type="match status" value="1"/>
</dbReference>
<keyword evidence="2" id="KW-0472">Membrane</keyword>